<gene>
    <name evidence="1" type="ORF">HNP87_001794</name>
</gene>
<reference evidence="1 2" key="1">
    <citation type="submission" date="2020-07" db="EMBL/GenBank/DDBJ databases">
        <title>Genomic Encyclopedia of Type Strains, Phase IV (KMG-V): Genome sequencing to study the core and pangenomes of soil and plant-associated prokaryotes.</title>
        <authorList>
            <person name="Whitman W."/>
        </authorList>
    </citation>
    <scope>NUCLEOTIDE SEQUENCE [LARGE SCALE GENOMIC DNA]</scope>
    <source>
        <strain evidence="1 2">A4</strain>
    </source>
</reference>
<dbReference type="Proteomes" id="UP000563838">
    <property type="component" value="Unassembled WGS sequence"/>
</dbReference>
<comment type="caution">
    <text evidence="1">The sequence shown here is derived from an EMBL/GenBank/DDBJ whole genome shotgun (WGS) entry which is preliminary data.</text>
</comment>
<protein>
    <submittedName>
        <fullName evidence="1">Uncharacterized protein</fullName>
    </submittedName>
</protein>
<evidence type="ECO:0000313" key="1">
    <source>
        <dbReference type="EMBL" id="MBA2841245.1"/>
    </source>
</evidence>
<dbReference type="EMBL" id="JACDUI010000003">
    <property type="protein sequence ID" value="MBA2841245.1"/>
    <property type="molecule type" value="Genomic_DNA"/>
</dbReference>
<proteinExistence type="predicted"/>
<sequence length="117" mass="13979">MMRGNFEIPEELEDIEPVLKPGAEVINVSRYAKRRGFSEPVYITRNVYDAIYPDKDDTVTYFKRLYSILRNMRVEVTEQRQPFITFTHEMSKKSKTEFMAVRYQENGDKAWYLLIPK</sequence>
<evidence type="ECO:0000313" key="2">
    <source>
        <dbReference type="Proteomes" id="UP000563838"/>
    </source>
</evidence>
<dbReference type="AlphaFoldDB" id="A0A7J9NJY9"/>
<accession>A0A7J9NJY9</accession>
<name>A0A7J9NJY9_METMI</name>
<organism evidence="1 2">
    <name type="scientific">Methanococcus maripaludis</name>
    <name type="common">Methanococcus deltae</name>
    <dbReference type="NCBI Taxonomy" id="39152"/>
    <lineage>
        <taxon>Archaea</taxon>
        <taxon>Methanobacteriati</taxon>
        <taxon>Methanobacteriota</taxon>
        <taxon>Methanomada group</taxon>
        <taxon>Methanococci</taxon>
        <taxon>Methanococcales</taxon>
        <taxon>Methanococcaceae</taxon>
        <taxon>Methanococcus</taxon>
    </lineage>
</organism>